<reference evidence="1" key="1">
    <citation type="submission" date="2020-02" db="EMBL/GenBank/DDBJ databases">
        <authorList>
            <person name="Meier V. D."/>
        </authorList>
    </citation>
    <scope>NUCLEOTIDE SEQUENCE</scope>
    <source>
        <strain evidence="1">AVDCRST_MAG77</strain>
    </source>
</reference>
<name>A0A6J4J9R7_9CHLR</name>
<evidence type="ECO:0000313" key="1">
    <source>
        <dbReference type="EMBL" id="CAA9272252.1"/>
    </source>
</evidence>
<gene>
    <name evidence="1" type="ORF">AVDCRST_MAG77-3236</name>
</gene>
<dbReference type="EMBL" id="CADCTC010000180">
    <property type="protein sequence ID" value="CAA9272252.1"/>
    <property type="molecule type" value="Genomic_DNA"/>
</dbReference>
<dbReference type="Gene3D" id="3.30.420.240">
    <property type="match status" value="1"/>
</dbReference>
<accession>A0A6J4J9R7</accession>
<protein>
    <submittedName>
        <fullName evidence="1">Uncharacterized protein</fullName>
    </submittedName>
</protein>
<sequence>MYDFYLGVDLGQANDYTAIALAEEAVWVSPEAAPRLNLAAHGWHSPADLTPWQVEEARRWAGRYGRPDDPPLAVRHLERLPLGTSYVAVTDHVLRLYETPPLGGGRCALLVDATGVGRAVTDALVAAGLPVVAITITGGGGVTGGIAQGLHVAKRELIGATQVALQARRLRVAAALPEAATLARELAAMKVRVTAAANETFDVWRSGVHDDLALAVAMIAWFRGWYCEHLDWQTRAAQRRTADDEPDPIPRDAAAMHRSALIHAAQHRTQGV</sequence>
<dbReference type="AlphaFoldDB" id="A0A6J4J9R7"/>
<proteinExistence type="predicted"/>
<organism evidence="1">
    <name type="scientific">uncultured Chloroflexota bacterium</name>
    <dbReference type="NCBI Taxonomy" id="166587"/>
    <lineage>
        <taxon>Bacteria</taxon>
        <taxon>Bacillati</taxon>
        <taxon>Chloroflexota</taxon>
        <taxon>environmental samples</taxon>
    </lineage>
</organism>